<evidence type="ECO:0000259" key="3">
    <source>
        <dbReference type="Pfam" id="PF00724"/>
    </source>
</evidence>
<accession>A0ABS2Q7L4</accession>
<dbReference type="Pfam" id="PF00724">
    <property type="entry name" value="Oxidored_FMN"/>
    <property type="match status" value="1"/>
</dbReference>
<dbReference type="CDD" id="cd04735">
    <property type="entry name" value="OYE_like_4_FMN"/>
    <property type="match status" value="1"/>
</dbReference>
<evidence type="ECO:0000313" key="4">
    <source>
        <dbReference type="EMBL" id="MBM7657290.1"/>
    </source>
</evidence>
<proteinExistence type="predicted"/>
<evidence type="ECO:0000256" key="1">
    <source>
        <dbReference type="ARBA" id="ARBA00022630"/>
    </source>
</evidence>
<dbReference type="RefSeq" id="WP_205005641.1">
    <property type="nucleotide sequence ID" value="NZ_CBCRXA010000004.1"/>
</dbReference>
<name>A0ABS2Q7L4_9BACL</name>
<dbReference type="EMBL" id="JAFBEV010000005">
    <property type="protein sequence ID" value="MBM7657290.1"/>
    <property type="molecule type" value="Genomic_DNA"/>
</dbReference>
<dbReference type="InterPro" id="IPR051799">
    <property type="entry name" value="NADH_flavin_oxidoreductase"/>
</dbReference>
<keyword evidence="2" id="KW-0560">Oxidoreductase</keyword>
<evidence type="ECO:0000313" key="5">
    <source>
        <dbReference type="Proteomes" id="UP000823201"/>
    </source>
</evidence>
<dbReference type="InterPro" id="IPR013785">
    <property type="entry name" value="Aldolase_TIM"/>
</dbReference>
<dbReference type="Proteomes" id="UP000823201">
    <property type="component" value="Unassembled WGS sequence"/>
</dbReference>
<feature type="domain" description="NADH:flavin oxidoreductase/NADH oxidase N-terminal" evidence="3">
    <location>
        <begin position="6"/>
        <end position="337"/>
    </location>
</feature>
<dbReference type="Gene3D" id="3.20.20.70">
    <property type="entry name" value="Aldolase class I"/>
    <property type="match status" value="1"/>
</dbReference>
<comment type="caution">
    <text evidence="4">The sequence shown here is derived from an EMBL/GenBank/DDBJ whole genome shotgun (WGS) entry which is preliminary data.</text>
</comment>
<dbReference type="InterPro" id="IPR001155">
    <property type="entry name" value="OxRdtase_FMN_N"/>
</dbReference>
<dbReference type="PANTHER" id="PTHR43656">
    <property type="entry name" value="BINDING OXIDOREDUCTASE, PUTATIVE (AFU_ORTHOLOGUE AFUA_2G08260)-RELATED"/>
    <property type="match status" value="1"/>
</dbReference>
<dbReference type="PANTHER" id="PTHR43656:SF2">
    <property type="entry name" value="BINDING OXIDOREDUCTASE, PUTATIVE (AFU_ORTHOLOGUE AFUA_2G08260)-RELATED"/>
    <property type="match status" value="1"/>
</dbReference>
<gene>
    <name evidence="4" type="ORF">JOC27_000733</name>
</gene>
<dbReference type="SUPFAM" id="SSF51395">
    <property type="entry name" value="FMN-linked oxidoreductases"/>
    <property type="match status" value="1"/>
</dbReference>
<keyword evidence="1" id="KW-0285">Flavoprotein</keyword>
<evidence type="ECO:0000256" key="2">
    <source>
        <dbReference type="ARBA" id="ARBA00023002"/>
    </source>
</evidence>
<reference evidence="4 5" key="1">
    <citation type="submission" date="2021-01" db="EMBL/GenBank/DDBJ databases">
        <title>Genomic Encyclopedia of Type Strains, Phase IV (KMG-IV): sequencing the most valuable type-strain genomes for metagenomic binning, comparative biology and taxonomic classification.</title>
        <authorList>
            <person name="Goeker M."/>
        </authorList>
    </citation>
    <scope>NUCLEOTIDE SEQUENCE [LARGE SCALE GENOMIC DNA]</scope>
    <source>
        <strain evidence="4 5">DSM 100968</strain>
    </source>
</reference>
<protein>
    <submittedName>
        <fullName evidence="4">2,4-dienoyl-CoA reductase-like NADH-dependent reductase (Old Yellow Enzyme family)</fullName>
    </submittedName>
</protein>
<organism evidence="4 5">
    <name type="scientific">Sporolactobacillus spathodeae</name>
    <dbReference type="NCBI Taxonomy" id="1465502"/>
    <lineage>
        <taxon>Bacteria</taxon>
        <taxon>Bacillati</taxon>
        <taxon>Bacillota</taxon>
        <taxon>Bacilli</taxon>
        <taxon>Bacillales</taxon>
        <taxon>Sporolactobacillaceae</taxon>
        <taxon>Sporolactobacillus</taxon>
    </lineage>
</organism>
<sequence length="383" mass="42571">MVNYDSLFDPIELPNGVILDNRIAIAPMTTWSANDNGTVSDQELAYYKRRSSFAGLFISACIAVSPTGLTFDHQFTAYNDTVLPRLKKMASAMKAQGSRAILQIHHGGSEALPQLTLYGRTVSASAVPSFSNPEHMPAALTEEEIGVIIKEYGVATRQAIRAGFDGVEIHGANHYLIQQFVSAHFNRRQDDWGGSLDKRLRFPFAVLEEVRRVVQKYADPTFIVGYRFSPEEMHRYVGYSLKDSFYLIDGLINIGVDYLHVSQTDITTLPYGHEASDASNVHLLSEHINHRVPLLAAGGIQQPQQAVNGLSDGADVIAIGREAIIDPDWTQKVKADRLDTIRVTLPVDEEARQNLVVPERLWKIITQPTGWFPLAADSEKQKN</sequence>
<keyword evidence="5" id="KW-1185">Reference proteome</keyword>